<evidence type="ECO:0000256" key="2">
    <source>
        <dbReference type="SAM" id="SignalP"/>
    </source>
</evidence>
<sequence>MLCFRSQALFLLLAFLFFSSITFSFSHGVSQFHHLQTVPVSGVIDGGEYGGVVSWGMRRSVAEGSSAETVGNSSLILAAKRTYRRDPLDGFKRYTGGWNISEKHYFSSVGYTAAPLFLISAIWFVGLGLSLFFICLYHCCCRKLRYGYSRLAYTISLVLLILFTIAAIIGCIVLYTGQGKFHSSTTSTLKYVVKQADTTVETLRNVSGYLAAAKQIKVDQTFLPSDSQTSIDQIQTKINTSASTLADRAVKNSNDIQDVLDTVRLALIIIAAVMLILAFLGFLFSVLGMQFLVHTLVLIGWFLVAGTFILCGIFLFLHNAVTDTCVAMDEWVQHPTAHTALDDILPCVDNATAQETLLRSKEVTFRLVNVVNQVINNVSNNNFPPNFPLLYYNQSGPLMPVLCNPFKPDMTDRKCSVGEADLNNATQVWRNYVCQVSAAGICTTVGRVTPAFYNQMSAAVNVSYGLYHYGPFLVDLEDCTFVRQTFSDISRDHCPGLRRYSNWTYIGLVMVSVAVMLSLIFWIVYARERRHRVYTKKVDARSPRGPLDGGKGP</sequence>
<dbReference type="EMBL" id="JABCRI010000015">
    <property type="protein sequence ID" value="KAF8393106.1"/>
    <property type="molecule type" value="Genomic_DNA"/>
</dbReference>
<evidence type="ECO:0000313" key="4">
    <source>
        <dbReference type="Proteomes" id="UP000655225"/>
    </source>
</evidence>
<dbReference type="OrthoDB" id="1937321at2759"/>
<dbReference type="PANTHER" id="PTHR31414">
    <property type="entry name" value="TRANSMEMBRANE PROTEIN DDB_G0292058"/>
    <property type="match status" value="1"/>
</dbReference>
<dbReference type="OMA" id="WKNFECQ"/>
<feature type="transmembrane region" description="Helical" evidence="1">
    <location>
        <begin position="291"/>
        <end position="317"/>
    </location>
</feature>
<comment type="caution">
    <text evidence="3">The sequence shown here is derived from an EMBL/GenBank/DDBJ whole genome shotgun (WGS) entry which is preliminary data.</text>
</comment>
<keyword evidence="1" id="KW-0812">Transmembrane</keyword>
<dbReference type="PANTHER" id="PTHR31414:SF15">
    <property type="entry name" value="PLASMA MEMBRANE FUSION PROTEIN"/>
    <property type="match status" value="1"/>
</dbReference>
<keyword evidence="4" id="KW-1185">Reference proteome</keyword>
<feature type="chain" id="PRO_5032891208" evidence="2">
    <location>
        <begin position="25"/>
        <end position="553"/>
    </location>
</feature>
<feature type="transmembrane region" description="Helical" evidence="1">
    <location>
        <begin position="265"/>
        <end position="284"/>
    </location>
</feature>
<accession>A0A835D7R3</accession>
<keyword evidence="1" id="KW-1133">Transmembrane helix</keyword>
<dbReference type="GO" id="GO:0009506">
    <property type="term" value="C:plasmodesma"/>
    <property type="evidence" value="ECO:0007669"/>
    <property type="project" value="TreeGrafter"/>
</dbReference>
<gene>
    <name evidence="3" type="ORF">HHK36_021347</name>
</gene>
<evidence type="ECO:0000256" key="1">
    <source>
        <dbReference type="SAM" id="Phobius"/>
    </source>
</evidence>
<feature type="transmembrane region" description="Helical" evidence="1">
    <location>
        <begin position="503"/>
        <end position="526"/>
    </location>
</feature>
<proteinExistence type="predicted"/>
<reference evidence="3 4" key="1">
    <citation type="submission" date="2020-04" db="EMBL/GenBank/DDBJ databases">
        <title>Plant Genome Project.</title>
        <authorList>
            <person name="Zhang R.-G."/>
        </authorList>
    </citation>
    <scope>NUCLEOTIDE SEQUENCE [LARGE SCALE GENOMIC DNA]</scope>
    <source>
        <strain evidence="3">YNK0</strain>
        <tissue evidence="3">Leaf</tissue>
    </source>
</reference>
<protein>
    <submittedName>
        <fullName evidence="3">Uncharacterized protein</fullName>
    </submittedName>
</protein>
<organism evidence="3 4">
    <name type="scientific">Tetracentron sinense</name>
    <name type="common">Spur-leaf</name>
    <dbReference type="NCBI Taxonomy" id="13715"/>
    <lineage>
        <taxon>Eukaryota</taxon>
        <taxon>Viridiplantae</taxon>
        <taxon>Streptophyta</taxon>
        <taxon>Embryophyta</taxon>
        <taxon>Tracheophyta</taxon>
        <taxon>Spermatophyta</taxon>
        <taxon>Magnoliopsida</taxon>
        <taxon>Trochodendrales</taxon>
        <taxon>Trochodendraceae</taxon>
        <taxon>Tetracentron</taxon>
    </lineage>
</organism>
<dbReference type="Proteomes" id="UP000655225">
    <property type="component" value="Unassembled WGS sequence"/>
</dbReference>
<feature type="signal peptide" evidence="2">
    <location>
        <begin position="1"/>
        <end position="24"/>
    </location>
</feature>
<dbReference type="InterPro" id="IPR040283">
    <property type="entry name" value="DDB_G0292058-like"/>
</dbReference>
<feature type="transmembrane region" description="Helical" evidence="1">
    <location>
        <begin position="151"/>
        <end position="175"/>
    </location>
</feature>
<keyword evidence="2" id="KW-0732">Signal</keyword>
<keyword evidence="1" id="KW-0472">Membrane</keyword>
<feature type="transmembrane region" description="Helical" evidence="1">
    <location>
        <begin position="116"/>
        <end position="139"/>
    </location>
</feature>
<evidence type="ECO:0000313" key="3">
    <source>
        <dbReference type="EMBL" id="KAF8393106.1"/>
    </source>
</evidence>
<name>A0A835D7R3_TETSI</name>
<dbReference type="AlphaFoldDB" id="A0A835D7R3"/>
<dbReference type="GO" id="GO:0005886">
    <property type="term" value="C:plasma membrane"/>
    <property type="evidence" value="ECO:0007669"/>
    <property type="project" value="TreeGrafter"/>
</dbReference>